<comment type="subcellular location">
    <subcellularLocation>
        <location evidence="1">Cell inner membrane</location>
        <topology evidence="1">Peripheral membrane protein</topology>
    </subcellularLocation>
</comment>
<evidence type="ECO:0000313" key="11">
    <source>
        <dbReference type="Proteomes" id="UP000078070"/>
    </source>
</evidence>
<evidence type="ECO:0000256" key="5">
    <source>
        <dbReference type="ARBA" id="ARBA00022741"/>
    </source>
</evidence>
<dbReference type="STRING" id="1821621.A8C75_10905"/>
<dbReference type="InterPro" id="IPR003439">
    <property type="entry name" value="ABC_transporter-like_ATP-bd"/>
</dbReference>
<protein>
    <submittedName>
        <fullName evidence="10">Ectoine/hydroxyectoine ABC transporter ATP-binding protein EhuA</fullName>
    </submittedName>
</protein>
<dbReference type="InterPro" id="IPR014343">
    <property type="entry name" value="Ectoine_EhuA"/>
</dbReference>
<dbReference type="InterPro" id="IPR030679">
    <property type="entry name" value="ABC_ATPase_HisP-typ"/>
</dbReference>
<dbReference type="RefSeq" id="WP_067381954.1">
    <property type="nucleotide sequence ID" value="NZ_CP015839.1"/>
</dbReference>
<keyword evidence="3" id="KW-0813">Transport</keyword>
<keyword evidence="5" id="KW-0547">Nucleotide-binding</keyword>
<dbReference type="PROSITE" id="PS00211">
    <property type="entry name" value="ABC_TRANSPORTER_1"/>
    <property type="match status" value="1"/>
</dbReference>
<dbReference type="PIRSF" id="PIRSF039085">
    <property type="entry name" value="ABC_ATPase_HisP"/>
    <property type="match status" value="1"/>
</dbReference>
<keyword evidence="4" id="KW-1003">Cell membrane</keyword>
<dbReference type="GO" id="GO:0005886">
    <property type="term" value="C:plasma membrane"/>
    <property type="evidence" value="ECO:0007669"/>
    <property type="project" value="UniProtKB-SubCell"/>
</dbReference>
<evidence type="ECO:0000256" key="3">
    <source>
        <dbReference type="ARBA" id="ARBA00022448"/>
    </source>
</evidence>
<organism evidence="10 11">
    <name type="scientific">Marinobacterium aestuarii</name>
    <dbReference type="NCBI Taxonomy" id="1821621"/>
    <lineage>
        <taxon>Bacteria</taxon>
        <taxon>Pseudomonadati</taxon>
        <taxon>Pseudomonadota</taxon>
        <taxon>Gammaproteobacteria</taxon>
        <taxon>Oceanospirillales</taxon>
        <taxon>Oceanospirillaceae</taxon>
        <taxon>Marinobacterium</taxon>
    </lineage>
</organism>
<evidence type="ECO:0000259" key="9">
    <source>
        <dbReference type="PROSITE" id="PS50893"/>
    </source>
</evidence>
<comment type="similarity">
    <text evidence="2">Belongs to the ABC transporter superfamily.</text>
</comment>
<dbReference type="InterPro" id="IPR017871">
    <property type="entry name" value="ABC_transporter-like_CS"/>
</dbReference>
<gene>
    <name evidence="10" type="ORF">A8C75_10905</name>
</gene>
<keyword evidence="6 10" id="KW-0067">ATP-binding</keyword>
<keyword evidence="11" id="KW-1185">Reference proteome</keyword>
<dbReference type="PROSITE" id="PS50893">
    <property type="entry name" value="ABC_TRANSPORTER_2"/>
    <property type="match status" value="1"/>
</dbReference>
<dbReference type="PANTHER" id="PTHR43166:SF9">
    <property type="entry name" value="GLUTAMATE_ASPARTATE IMPORT ATP-BINDING PROTEIN GLTL"/>
    <property type="match status" value="1"/>
</dbReference>
<reference evidence="10 11" key="2">
    <citation type="journal article" date="2018" name="Int. J. Syst. Evol. Microbiol.">
        <title>Marinobacterium aestuarii sp. nov., a benzene-degrading marine bacterium isolated from estuary sediment.</title>
        <authorList>
            <person name="Bae S.S."/>
            <person name="Jung J."/>
            <person name="Chung D."/>
            <person name="Baek K."/>
        </authorList>
    </citation>
    <scope>NUCLEOTIDE SEQUENCE [LARGE SCALE GENOMIC DNA]</scope>
    <source>
        <strain evidence="10 11">ST58-10</strain>
    </source>
</reference>
<dbReference type="NCBIfam" id="TIGR03005">
    <property type="entry name" value="ectoine_ehuA"/>
    <property type="match status" value="1"/>
</dbReference>
<dbReference type="Gene3D" id="3.40.50.300">
    <property type="entry name" value="P-loop containing nucleotide triphosphate hydrolases"/>
    <property type="match status" value="1"/>
</dbReference>
<dbReference type="EMBL" id="CP015839">
    <property type="protein sequence ID" value="ANG62944.1"/>
    <property type="molecule type" value="Genomic_DNA"/>
</dbReference>
<dbReference type="InterPro" id="IPR027417">
    <property type="entry name" value="P-loop_NTPase"/>
</dbReference>
<evidence type="ECO:0000313" key="10">
    <source>
        <dbReference type="EMBL" id="ANG62944.1"/>
    </source>
</evidence>
<evidence type="ECO:0000256" key="2">
    <source>
        <dbReference type="ARBA" id="ARBA00005417"/>
    </source>
</evidence>
<reference evidence="11" key="1">
    <citation type="submission" date="2016-05" db="EMBL/GenBank/DDBJ databases">
        <authorList>
            <person name="Baek K."/>
            <person name="Yang S.-J."/>
        </authorList>
    </citation>
    <scope>NUCLEOTIDE SEQUENCE [LARGE SCALE GENOMIC DNA]</scope>
    <source>
        <strain evidence="11">ST58-10</strain>
    </source>
</reference>
<dbReference type="InterPro" id="IPR003593">
    <property type="entry name" value="AAA+_ATPase"/>
</dbReference>
<dbReference type="Proteomes" id="UP000078070">
    <property type="component" value="Chromosome"/>
</dbReference>
<dbReference type="GO" id="GO:0015424">
    <property type="term" value="F:ABC-type amino acid transporter activity"/>
    <property type="evidence" value="ECO:0007669"/>
    <property type="project" value="InterPro"/>
</dbReference>
<dbReference type="KEGG" id="mars:A8C75_10905"/>
<dbReference type="InterPro" id="IPR050086">
    <property type="entry name" value="MetN_ABC_transporter-like"/>
</dbReference>
<evidence type="ECO:0000256" key="7">
    <source>
        <dbReference type="ARBA" id="ARBA00022970"/>
    </source>
</evidence>
<dbReference type="SMART" id="SM00382">
    <property type="entry name" value="AAA"/>
    <property type="match status" value="1"/>
</dbReference>
<keyword evidence="8" id="KW-0472">Membrane</keyword>
<name>A0A1A9EXS5_9GAMM</name>
<dbReference type="GO" id="GO:0016887">
    <property type="term" value="F:ATP hydrolysis activity"/>
    <property type="evidence" value="ECO:0007669"/>
    <property type="project" value="InterPro"/>
</dbReference>
<dbReference type="Pfam" id="PF00005">
    <property type="entry name" value="ABC_tran"/>
    <property type="match status" value="1"/>
</dbReference>
<sequence>MSDYAIEFDNVTKRFGDNLLFENFNLKIRQNEIVSIIGSSGSGKSTLLRILMTLETIDAGQVRVQGESLWHMQKNGAWKTASERHLHRMRGQLGMVFQHFNLFPHMTVLRNITEAPMHVLGQSKETARAQALELLRLVGLEDKTDAYPSELSGGQKQRVGIARALAMKPSILLLDEITSALDPELVDEVLEVIRKLAADDAFTMILVTHEMYFAREISDRVCFFDAGKVIEEGPPEQIFTQPEHERTRAFLSSFLSV</sequence>
<dbReference type="PANTHER" id="PTHR43166">
    <property type="entry name" value="AMINO ACID IMPORT ATP-BINDING PROTEIN"/>
    <property type="match status" value="1"/>
</dbReference>
<evidence type="ECO:0000256" key="8">
    <source>
        <dbReference type="ARBA" id="ARBA00023136"/>
    </source>
</evidence>
<accession>A0A1A9EXS5</accession>
<dbReference type="AlphaFoldDB" id="A0A1A9EXS5"/>
<feature type="domain" description="ABC transporter" evidence="9">
    <location>
        <begin position="6"/>
        <end position="251"/>
    </location>
</feature>
<keyword evidence="7" id="KW-0029">Amino-acid transport</keyword>
<dbReference type="GO" id="GO:0005524">
    <property type="term" value="F:ATP binding"/>
    <property type="evidence" value="ECO:0007669"/>
    <property type="project" value="UniProtKB-KW"/>
</dbReference>
<evidence type="ECO:0000256" key="1">
    <source>
        <dbReference type="ARBA" id="ARBA00004417"/>
    </source>
</evidence>
<dbReference type="SUPFAM" id="SSF52540">
    <property type="entry name" value="P-loop containing nucleoside triphosphate hydrolases"/>
    <property type="match status" value="1"/>
</dbReference>
<dbReference type="OrthoDB" id="9802264at2"/>
<evidence type="ECO:0000256" key="4">
    <source>
        <dbReference type="ARBA" id="ARBA00022475"/>
    </source>
</evidence>
<evidence type="ECO:0000256" key="6">
    <source>
        <dbReference type="ARBA" id="ARBA00022840"/>
    </source>
</evidence>
<proteinExistence type="inferred from homology"/>